<evidence type="ECO:0000256" key="1">
    <source>
        <dbReference type="SAM" id="MobiDB-lite"/>
    </source>
</evidence>
<organism evidence="2 3">
    <name type="scientific">Vigna mungo</name>
    <name type="common">Black gram</name>
    <name type="synonym">Phaseolus mungo</name>
    <dbReference type="NCBI Taxonomy" id="3915"/>
    <lineage>
        <taxon>Eukaryota</taxon>
        <taxon>Viridiplantae</taxon>
        <taxon>Streptophyta</taxon>
        <taxon>Embryophyta</taxon>
        <taxon>Tracheophyta</taxon>
        <taxon>Spermatophyta</taxon>
        <taxon>Magnoliopsida</taxon>
        <taxon>eudicotyledons</taxon>
        <taxon>Gunneridae</taxon>
        <taxon>Pentapetalae</taxon>
        <taxon>rosids</taxon>
        <taxon>fabids</taxon>
        <taxon>Fabales</taxon>
        <taxon>Fabaceae</taxon>
        <taxon>Papilionoideae</taxon>
        <taxon>50 kb inversion clade</taxon>
        <taxon>NPAAA clade</taxon>
        <taxon>indigoferoid/millettioid clade</taxon>
        <taxon>Phaseoleae</taxon>
        <taxon>Vigna</taxon>
    </lineage>
</organism>
<keyword evidence="3" id="KW-1185">Reference proteome</keyword>
<dbReference type="EMBL" id="CP144691">
    <property type="protein sequence ID" value="WVY92356.1"/>
    <property type="molecule type" value="Genomic_DNA"/>
</dbReference>
<dbReference type="Proteomes" id="UP001374535">
    <property type="component" value="Chromosome 10"/>
</dbReference>
<protein>
    <submittedName>
        <fullName evidence="2">Uncharacterized protein</fullName>
    </submittedName>
</protein>
<accession>A0AAQ3MJI2</accession>
<name>A0AAQ3MJI2_VIGMU</name>
<gene>
    <name evidence="2" type="ORF">V8G54_031444</name>
</gene>
<evidence type="ECO:0000313" key="3">
    <source>
        <dbReference type="Proteomes" id="UP001374535"/>
    </source>
</evidence>
<sequence>MRSCSEHTKVTGKWRPKSTQGNAHPMRHSPERKNSPEQPSRRRSSTLLQKHLPAQFENAVAPASANQGHAEGRVHRSAGSVKVTIAAGEISGLEPEIVGNAGDVSGVGMHRRFRDKVAAETAVGGLEC</sequence>
<proteinExistence type="predicted"/>
<reference evidence="2 3" key="1">
    <citation type="journal article" date="2023" name="Life. Sci Alliance">
        <title>Evolutionary insights into 3D genome organization and epigenetic landscape of Vigna mungo.</title>
        <authorList>
            <person name="Junaid A."/>
            <person name="Singh B."/>
            <person name="Bhatia S."/>
        </authorList>
    </citation>
    <scope>NUCLEOTIDE SEQUENCE [LARGE SCALE GENOMIC DNA]</scope>
    <source>
        <strain evidence="2">Urdbean</strain>
    </source>
</reference>
<feature type="region of interest" description="Disordered" evidence="1">
    <location>
        <begin position="1"/>
        <end position="56"/>
    </location>
</feature>
<dbReference type="AlphaFoldDB" id="A0AAQ3MJI2"/>
<evidence type="ECO:0000313" key="2">
    <source>
        <dbReference type="EMBL" id="WVY92356.1"/>
    </source>
</evidence>